<gene>
    <name evidence="1" type="ORF">M9Y10_011817</name>
    <name evidence="2" type="ORF">M9Y10_025136</name>
</gene>
<protein>
    <submittedName>
        <fullName evidence="2">Uncharacterized protein</fullName>
    </submittedName>
</protein>
<reference evidence="2 3" key="1">
    <citation type="submission" date="2024-04" db="EMBL/GenBank/DDBJ databases">
        <title>Tritrichomonas musculus Genome.</title>
        <authorList>
            <person name="Alves-Ferreira E."/>
            <person name="Grigg M."/>
            <person name="Lorenzi H."/>
            <person name="Galac M."/>
        </authorList>
    </citation>
    <scope>NUCLEOTIDE SEQUENCE [LARGE SCALE GENOMIC DNA]</scope>
    <source>
        <strain evidence="2 3">EAF2021</strain>
    </source>
</reference>
<dbReference type="Proteomes" id="UP001470230">
    <property type="component" value="Unassembled WGS sequence"/>
</dbReference>
<sequence length="127" mass="14401">MSIIIKQNGIRYLVNGESHIAKIIASENAKGDIFIPRSINHKCINYEINEISKDSFKNSQIKSLTFAEDSNIISIPKNSFAFSTIEKLHISKNILRLENGWCSQTPNLKSITVSPKMPIFKFITINF</sequence>
<name>A0ABR2HCY9_9EUKA</name>
<evidence type="ECO:0000313" key="2">
    <source>
        <dbReference type="EMBL" id="KAK8843281.1"/>
    </source>
</evidence>
<organism evidence="2 3">
    <name type="scientific">Tritrichomonas musculus</name>
    <dbReference type="NCBI Taxonomy" id="1915356"/>
    <lineage>
        <taxon>Eukaryota</taxon>
        <taxon>Metamonada</taxon>
        <taxon>Parabasalia</taxon>
        <taxon>Tritrichomonadida</taxon>
        <taxon>Tritrichomonadidae</taxon>
        <taxon>Tritrichomonas</taxon>
    </lineage>
</organism>
<keyword evidence="3" id="KW-1185">Reference proteome</keyword>
<dbReference type="Gene3D" id="3.80.10.10">
    <property type="entry name" value="Ribonuclease Inhibitor"/>
    <property type="match status" value="1"/>
</dbReference>
<evidence type="ECO:0000313" key="1">
    <source>
        <dbReference type="EMBL" id="KAK8835371.1"/>
    </source>
</evidence>
<dbReference type="InterPro" id="IPR032675">
    <property type="entry name" value="LRR_dom_sf"/>
</dbReference>
<dbReference type="Pfam" id="PF13306">
    <property type="entry name" value="LRR_5"/>
    <property type="match status" value="1"/>
</dbReference>
<dbReference type="EMBL" id="JAPFFF010000035">
    <property type="protein sequence ID" value="KAK8843281.1"/>
    <property type="molecule type" value="Genomic_DNA"/>
</dbReference>
<dbReference type="EMBL" id="JAPFFF010000170">
    <property type="protein sequence ID" value="KAK8835371.1"/>
    <property type="molecule type" value="Genomic_DNA"/>
</dbReference>
<accession>A0ABR2HCY9</accession>
<evidence type="ECO:0000313" key="3">
    <source>
        <dbReference type="Proteomes" id="UP001470230"/>
    </source>
</evidence>
<proteinExistence type="predicted"/>
<comment type="caution">
    <text evidence="2">The sequence shown here is derived from an EMBL/GenBank/DDBJ whole genome shotgun (WGS) entry which is preliminary data.</text>
</comment>
<dbReference type="InterPro" id="IPR026906">
    <property type="entry name" value="LRR_5"/>
</dbReference>